<evidence type="ECO:0000313" key="2">
    <source>
        <dbReference type="EMBL" id="CAA9417279.1"/>
    </source>
</evidence>
<dbReference type="GO" id="GO:0016787">
    <property type="term" value="F:hydrolase activity"/>
    <property type="evidence" value="ECO:0007669"/>
    <property type="project" value="UniProtKB-KW"/>
</dbReference>
<dbReference type="EC" id="3.6.4.12" evidence="2"/>
<feature type="non-terminal residue" evidence="2">
    <location>
        <position position="192"/>
    </location>
</feature>
<feature type="non-terminal residue" evidence="2">
    <location>
        <position position="1"/>
    </location>
</feature>
<accession>A0A6J4PQW3</accession>
<feature type="region of interest" description="Disordered" evidence="1">
    <location>
        <begin position="1"/>
        <end position="192"/>
    </location>
</feature>
<organism evidence="2">
    <name type="scientific">uncultured Ramlibacter sp</name>
    <dbReference type="NCBI Taxonomy" id="260755"/>
    <lineage>
        <taxon>Bacteria</taxon>
        <taxon>Pseudomonadati</taxon>
        <taxon>Pseudomonadota</taxon>
        <taxon>Betaproteobacteria</taxon>
        <taxon>Burkholderiales</taxon>
        <taxon>Comamonadaceae</taxon>
        <taxon>Ramlibacter</taxon>
        <taxon>environmental samples</taxon>
    </lineage>
</organism>
<dbReference type="GO" id="GO:0003678">
    <property type="term" value="F:DNA helicase activity"/>
    <property type="evidence" value="ECO:0007669"/>
    <property type="project" value="UniProtKB-EC"/>
</dbReference>
<dbReference type="EMBL" id="CADCUX010000376">
    <property type="protein sequence ID" value="CAA9417279.1"/>
    <property type="molecule type" value="Genomic_DNA"/>
</dbReference>
<feature type="compositionally biased region" description="Basic residues" evidence="1">
    <location>
        <begin position="131"/>
        <end position="150"/>
    </location>
</feature>
<feature type="compositionally biased region" description="Gly residues" evidence="1">
    <location>
        <begin position="154"/>
        <end position="170"/>
    </location>
</feature>
<name>A0A6J4PQW3_9BURK</name>
<protein>
    <submittedName>
        <fullName evidence="2">RuvA</fullName>
        <ecNumber evidence="2">3.6.4.12</ecNumber>
    </submittedName>
</protein>
<keyword evidence="2" id="KW-0378">Hydrolase</keyword>
<feature type="compositionally biased region" description="Basic and acidic residues" evidence="1">
    <location>
        <begin position="67"/>
        <end position="80"/>
    </location>
</feature>
<gene>
    <name evidence="2" type="ORF">AVDCRST_MAG51-1788</name>
</gene>
<reference evidence="2" key="1">
    <citation type="submission" date="2020-02" db="EMBL/GenBank/DDBJ databases">
        <authorList>
            <person name="Meier V. D."/>
        </authorList>
    </citation>
    <scope>NUCLEOTIDE SEQUENCE</scope>
    <source>
        <strain evidence="2">AVDCRST_MAG51</strain>
    </source>
</reference>
<feature type="compositionally biased region" description="Basic residues" evidence="1">
    <location>
        <begin position="175"/>
        <end position="184"/>
    </location>
</feature>
<sequence>DRQIERNAGRQEPAPGAGGLPGRRLRGRCADEHLLQPSRRGRAGVAAHALRGPRGCTGAVRVRHAPRARDVQAADQDFRRRAAHRAVRAQRNERGGHRPRRDRPGCQPVGQGAGHRQEDGRAAAAGTERQGRRRPGCRGRSGRGRRHAGRHPAGVGGTGLQRQGSAGGAEGAAPGRRRERRHQARAQGACAV</sequence>
<evidence type="ECO:0000256" key="1">
    <source>
        <dbReference type="SAM" id="MobiDB-lite"/>
    </source>
</evidence>
<proteinExistence type="predicted"/>
<dbReference type="AlphaFoldDB" id="A0A6J4PQW3"/>